<gene>
    <name evidence="3" type="ORF">K466DRAFT_484717</name>
</gene>
<dbReference type="EMBL" id="ML211045">
    <property type="protein sequence ID" value="TFK90447.1"/>
    <property type="molecule type" value="Genomic_DNA"/>
</dbReference>
<keyword evidence="4" id="KW-1185">Reference proteome</keyword>
<feature type="domain" description="DUF6589" evidence="2">
    <location>
        <begin position="317"/>
        <end position="730"/>
    </location>
</feature>
<dbReference type="Proteomes" id="UP000308197">
    <property type="component" value="Unassembled WGS sequence"/>
</dbReference>
<evidence type="ECO:0000259" key="2">
    <source>
        <dbReference type="Pfam" id="PF20231"/>
    </source>
</evidence>
<evidence type="ECO:0000256" key="1">
    <source>
        <dbReference type="SAM" id="MobiDB-lite"/>
    </source>
</evidence>
<proteinExistence type="predicted"/>
<sequence>MDACQECGHSSVHGDGVAGSTGDATADSVLRILDAISKERMTVGRFLKALSWGNATCVSNGRIRNTRTAFMNSPELPRLLETWWKPPRSPNSHKSRSDAGRSVLESFAVRAVHETLQKELDLVDPLLRASEDRLTKDELTQLNLDELETDIRTRAPMLWGLFEYLCKTVHQHKENVEKNSSKRILGIVATLGYSRSRLCNRLQRMLAIYFKFKGLTAKGCDTLHALGLTMSSKWTTQSVEKMSAEAMAEVQGLIKICASFLSYDNVYMTFRIFSQRLDKVREQAAGTAATVYIKRDAPRLSSAVAHALQTQRCAGMKNPIGPLDIVNLAKASEPAINRAKSFHILQVLVDAPEFDLSTYQFRNSHLLEPPPPVSELPCGPDHVTLQYMLGSLPIPEATYADNDKVVSALLSQMGYTSLEARHIMSTEFIQFIVGDQLTVERLRGLQLLLCQEWNAYERLEFIVPVFGWLHFQMALAKSIHKQYFGTDAGKGLKHAFTILCRKGLDRRVTQGPFHDNLEHALYDILEAHLRDCWIKATGVSDLKELRDRSPEELTAFADQILREYASSSAMVDLRDTLNPPDELRIQSTMFLRDVLLYVVLDRAIKYGDIGMMEGILPHTLFRFAGGKNNNYTTECLELLQGLHREWPPEVCDYVRQHCWLVNSTGKRDGHTPVDRVQEKRIKDIKVTHRSQGPSVDWDYLKKLHPAVPVIQHVADHIEDIFRTWTRYSRHTRPRDIEGIRLLQRTYSAAKVHVTDRRGRTSGSEADGTTDLFNRGCLNIGKTMQRWVHARTFPRATRDNRTPVAEDLSILREAMDMEVDADSSGSDDA</sequence>
<reference evidence="3 4" key="1">
    <citation type="journal article" date="2019" name="Nat. Ecol. Evol.">
        <title>Megaphylogeny resolves global patterns of mushroom evolution.</title>
        <authorList>
            <person name="Varga T."/>
            <person name="Krizsan K."/>
            <person name="Foldi C."/>
            <person name="Dima B."/>
            <person name="Sanchez-Garcia M."/>
            <person name="Sanchez-Ramirez S."/>
            <person name="Szollosi G.J."/>
            <person name="Szarkandi J.G."/>
            <person name="Papp V."/>
            <person name="Albert L."/>
            <person name="Andreopoulos W."/>
            <person name="Angelini C."/>
            <person name="Antonin V."/>
            <person name="Barry K.W."/>
            <person name="Bougher N.L."/>
            <person name="Buchanan P."/>
            <person name="Buyck B."/>
            <person name="Bense V."/>
            <person name="Catcheside P."/>
            <person name="Chovatia M."/>
            <person name="Cooper J."/>
            <person name="Damon W."/>
            <person name="Desjardin D."/>
            <person name="Finy P."/>
            <person name="Geml J."/>
            <person name="Haridas S."/>
            <person name="Hughes K."/>
            <person name="Justo A."/>
            <person name="Karasinski D."/>
            <person name="Kautmanova I."/>
            <person name="Kiss B."/>
            <person name="Kocsube S."/>
            <person name="Kotiranta H."/>
            <person name="LaButti K.M."/>
            <person name="Lechner B.E."/>
            <person name="Liimatainen K."/>
            <person name="Lipzen A."/>
            <person name="Lukacs Z."/>
            <person name="Mihaltcheva S."/>
            <person name="Morgado L.N."/>
            <person name="Niskanen T."/>
            <person name="Noordeloos M.E."/>
            <person name="Ohm R.A."/>
            <person name="Ortiz-Santana B."/>
            <person name="Ovrebo C."/>
            <person name="Racz N."/>
            <person name="Riley R."/>
            <person name="Savchenko A."/>
            <person name="Shiryaev A."/>
            <person name="Soop K."/>
            <person name="Spirin V."/>
            <person name="Szebenyi C."/>
            <person name="Tomsovsky M."/>
            <person name="Tulloss R.E."/>
            <person name="Uehling J."/>
            <person name="Grigoriev I.V."/>
            <person name="Vagvolgyi C."/>
            <person name="Papp T."/>
            <person name="Martin F.M."/>
            <person name="Miettinen O."/>
            <person name="Hibbett D.S."/>
            <person name="Nagy L.G."/>
        </authorList>
    </citation>
    <scope>NUCLEOTIDE SEQUENCE [LARGE SCALE GENOMIC DNA]</scope>
    <source>
        <strain evidence="3 4">HHB13444</strain>
    </source>
</reference>
<protein>
    <recommendedName>
        <fullName evidence="2">DUF6589 domain-containing protein</fullName>
    </recommendedName>
</protein>
<name>A0A5C3PN03_9APHY</name>
<dbReference type="STRING" id="1314778.A0A5C3PN03"/>
<organism evidence="3 4">
    <name type="scientific">Polyporus arcularius HHB13444</name>
    <dbReference type="NCBI Taxonomy" id="1314778"/>
    <lineage>
        <taxon>Eukaryota</taxon>
        <taxon>Fungi</taxon>
        <taxon>Dikarya</taxon>
        <taxon>Basidiomycota</taxon>
        <taxon>Agaricomycotina</taxon>
        <taxon>Agaricomycetes</taxon>
        <taxon>Polyporales</taxon>
        <taxon>Polyporaceae</taxon>
        <taxon>Polyporus</taxon>
    </lineage>
</organism>
<dbReference type="AlphaFoldDB" id="A0A5C3PN03"/>
<dbReference type="InParanoid" id="A0A5C3PN03"/>
<evidence type="ECO:0000313" key="4">
    <source>
        <dbReference type="Proteomes" id="UP000308197"/>
    </source>
</evidence>
<dbReference type="Pfam" id="PF20231">
    <property type="entry name" value="DUF6589"/>
    <property type="match status" value="1"/>
</dbReference>
<evidence type="ECO:0000313" key="3">
    <source>
        <dbReference type="EMBL" id="TFK90447.1"/>
    </source>
</evidence>
<accession>A0A5C3PN03</accession>
<dbReference type="InterPro" id="IPR046496">
    <property type="entry name" value="DUF6589"/>
</dbReference>
<feature type="region of interest" description="Disordered" evidence="1">
    <location>
        <begin position="1"/>
        <end position="20"/>
    </location>
</feature>